<dbReference type="InterPro" id="IPR018768">
    <property type="entry name" value="DUF2344"/>
</dbReference>
<evidence type="ECO:0000313" key="3">
    <source>
        <dbReference type="Proteomes" id="UP001477672"/>
    </source>
</evidence>
<sequence length="219" mass="25113">MITIRLWFTKTGEAAYISLLDLQRVMQRAFKRSRLPVWYTQGFNPHIYMTFAAPLALGQESLVESLDFKSETDEWDWQKAKVDLQACLPSGIDVVRLEPAQRSPNEISYAVYSLQVAPEHAKEVKAAFDAYNQAEHAIVIKQGKKGKSKELDLKNYIPKIEYSHRKEGLFAQAIFPTGNTFTLNPALLLGYLHENHSIELAWVRLLRIDLLDAQKEKFC</sequence>
<name>A0ABV1GIW6_9FIRM</name>
<dbReference type="Proteomes" id="UP001477672">
    <property type="component" value="Unassembled WGS sequence"/>
</dbReference>
<dbReference type="EMBL" id="JBBMFA010000113">
    <property type="protein sequence ID" value="MEQ2521669.1"/>
    <property type="molecule type" value="Genomic_DNA"/>
</dbReference>
<dbReference type="Pfam" id="PF10105">
    <property type="entry name" value="DUF2344"/>
    <property type="match status" value="1"/>
</dbReference>
<dbReference type="RefSeq" id="WP_349217138.1">
    <property type="nucleotide sequence ID" value="NZ_JBBMFA010000113.1"/>
</dbReference>
<keyword evidence="3" id="KW-1185">Reference proteome</keyword>
<evidence type="ECO:0000259" key="1">
    <source>
        <dbReference type="Pfam" id="PF10105"/>
    </source>
</evidence>
<reference evidence="2 3" key="1">
    <citation type="submission" date="2024-03" db="EMBL/GenBank/DDBJ databases">
        <title>Human intestinal bacterial collection.</title>
        <authorList>
            <person name="Pauvert C."/>
            <person name="Hitch T.C.A."/>
            <person name="Clavel T."/>
        </authorList>
    </citation>
    <scope>NUCLEOTIDE SEQUENCE [LARGE SCALE GENOMIC DNA]</scope>
    <source>
        <strain evidence="2 3">CLA-JM-H11</strain>
    </source>
</reference>
<organism evidence="2 3">
    <name type="scientific">Ruthenibacterium intestinale</name>
    <dbReference type="NCBI Taxonomy" id="3133163"/>
    <lineage>
        <taxon>Bacteria</taxon>
        <taxon>Bacillati</taxon>
        <taxon>Bacillota</taxon>
        <taxon>Clostridia</taxon>
        <taxon>Eubacteriales</taxon>
        <taxon>Oscillospiraceae</taxon>
        <taxon>Ruthenibacterium</taxon>
    </lineage>
</organism>
<gene>
    <name evidence="2" type="ORF">WMO24_14715</name>
</gene>
<dbReference type="NCBIfam" id="TIGR03936">
    <property type="entry name" value="sam_1_link_chp"/>
    <property type="match status" value="1"/>
</dbReference>
<feature type="domain" description="DUF2344" evidence="1">
    <location>
        <begin position="4"/>
        <end position="171"/>
    </location>
</feature>
<protein>
    <submittedName>
        <fullName evidence="2">TIGR03936 family radical SAM-associated protein</fullName>
    </submittedName>
</protein>
<proteinExistence type="predicted"/>
<evidence type="ECO:0000313" key="2">
    <source>
        <dbReference type="EMBL" id="MEQ2521669.1"/>
    </source>
</evidence>
<accession>A0ABV1GIW6</accession>
<comment type="caution">
    <text evidence="2">The sequence shown here is derived from an EMBL/GenBank/DDBJ whole genome shotgun (WGS) entry which is preliminary data.</text>
</comment>